<accession>A0A3P7MC50</accession>
<feature type="region of interest" description="Disordered" evidence="1">
    <location>
        <begin position="85"/>
        <end position="112"/>
    </location>
</feature>
<dbReference type="Proteomes" id="UP000277928">
    <property type="component" value="Unassembled WGS sequence"/>
</dbReference>
<feature type="domain" description="VWFD" evidence="2">
    <location>
        <begin position="1"/>
        <end position="64"/>
    </location>
</feature>
<dbReference type="AlphaFoldDB" id="A0A3P7MC50"/>
<reference evidence="3 4" key="1">
    <citation type="submission" date="2018-08" db="EMBL/GenBank/DDBJ databases">
        <authorList>
            <person name="Laetsch R D."/>
            <person name="Stevens L."/>
            <person name="Kumar S."/>
            <person name="Blaxter L. M."/>
        </authorList>
    </citation>
    <scope>NUCLEOTIDE SEQUENCE [LARGE SCALE GENOMIC DNA]</scope>
</reference>
<dbReference type="InterPro" id="IPR001846">
    <property type="entry name" value="VWF_type-D"/>
</dbReference>
<dbReference type="PROSITE" id="PS51233">
    <property type="entry name" value="VWFD"/>
    <property type="match status" value="1"/>
</dbReference>
<gene>
    <name evidence="3" type="ORF">NLS_LOCUS10230</name>
</gene>
<organism evidence="3 4">
    <name type="scientific">Litomosoides sigmodontis</name>
    <name type="common">Filarial nematode worm</name>
    <dbReference type="NCBI Taxonomy" id="42156"/>
    <lineage>
        <taxon>Eukaryota</taxon>
        <taxon>Metazoa</taxon>
        <taxon>Ecdysozoa</taxon>
        <taxon>Nematoda</taxon>
        <taxon>Chromadorea</taxon>
        <taxon>Rhabditida</taxon>
        <taxon>Spirurina</taxon>
        <taxon>Spiruromorpha</taxon>
        <taxon>Filarioidea</taxon>
        <taxon>Onchocercidae</taxon>
        <taxon>Litomosoides</taxon>
    </lineage>
</organism>
<sequence>MIRVLTDAKEVVVLASPIHRGRLCGLCGSQNGDKVTDLTGPRQCAIPRDLMDVAYELRQPAGCKSDISSRDVAELRRIQEECLKEKSETPDFPPPFAVDRLPQQDGRPRQQTLLLHRVSAQVR</sequence>
<evidence type="ECO:0000313" key="4">
    <source>
        <dbReference type="Proteomes" id="UP000277928"/>
    </source>
</evidence>
<keyword evidence="4" id="KW-1185">Reference proteome</keyword>
<dbReference type="EMBL" id="UYRX01003010">
    <property type="protein sequence ID" value="VDM93695.1"/>
    <property type="molecule type" value="Genomic_DNA"/>
</dbReference>
<evidence type="ECO:0000313" key="3">
    <source>
        <dbReference type="EMBL" id="VDM93695.1"/>
    </source>
</evidence>
<evidence type="ECO:0000256" key="1">
    <source>
        <dbReference type="SAM" id="MobiDB-lite"/>
    </source>
</evidence>
<dbReference type="OrthoDB" id="160294at2759"/>
<proteinExistence type="predicted"/>
<evidence type="ECO:0000259" key="2">
    <source>
        <dbReference type="PROSITE" id="PS51233"/>
    </source>
</evidence>
<protein>
    <recommendedName>
        <fullName evidence="2">VWFD domain-containing protein</fullName>
    </recommendedName>
</protein>
<name>A0A3P7MC50_LITSI</name>